<sequence>MFNRIFATVVAISWPTLLLAQYLIQTYPDPRTNHSSCAISSPGHLCDPKRLLKEVNSIQNKSPACLRSRDSKLEILVAVVEKVAGNPPNSEKIEKFTNSLKTRYQNHKTLSECDNLILIVNSKKDRQVYTVAGRDVMLTKDVLKNAFVENIQSFKVLRDGSNPDFPQLSVNGVETREKIDFSKSEKVPAKTALLTKSQENSIAVARCDVEDDQIGSYVQAVVEDAMSLSLRLIKDARFTQIEESIQNVVKIENGKNRVWQEASEAFIEDLYKKYATYIKAESVSSRCPVNYLASKKVTEQ</sequence>
<reference evidence="3" key="1">
    <citation type="submission" date="2017-02" db="UniProtKB">
        <authorList>
            <consortium name="WormBaseParasite"/>
        </authorList>
    </citation>
    <scope>IDENTIFICATION</scope>
</reference>
<feature type="chain" id="PRO_5005892982" evidence="1">
    <location>
        <begin position="21"/>
        <end position="300"/>
    </location>
</feature>
<dbReference type="STRING" id="451379.A0A0N5AEN5"/>
<accession>A0A0N5AEN5</accession>
<dbReference type="AlphaFoldDB" id="A0A0N5AEN5"/>
<dbReference type="Gene3D" id="3.10.310.50">
    <property type="match status" value="1"/>
</dbReference>
<dbReference type="Pfam" id="PF17175">
    <property type="entry name" value="MOLO1"/>
    <property type="match status" value="1"/>
</dbReference>
<name>A0A0N5AEN5_9BILA</name>
<dbReference type="PANTHER" id="PTHR33748:SF3">
    <property type="entry name" value="TPM_PHOSPHATASE DOMAIN-CONTAINING PROTEIN"/>
    <property type="match status" value="1"/>
</dbReference>
<keyword evidence="1" id="KW-0732">Signal</keyword>
<dbReference type="GO" id="GO:0005892">
    <property type="term" value="C:acetylcholine-gated channel complex"/>
    <property type="evidence" value="ECO:0007669"/>
    <property type="project" value="InterPro"/>
</dbReference>
<proteinExistence type="predicted"/>
<evidence type="ECO:0000256" key="1">
    <source>
        <dbReference type="SAM" id="SignalP"/>
    </source>
</evidence>
<dbReference type="Proteomes" id="UP000046393">
    <property type="component" value="Unplaced"/>
</dbReference>
<organism evidence="2 3">
    <name type="scientific">Syphacia muris</name>
    <dbReference type="NCBI Taxonomy" id="451379"/>
    <lineage>
        <taxon>Eukaryota</taxon>
        <taxon>Metazoa</taxon>
        <taxon>Ecdysozoa</taxon>
        <taxon>Nematoda</taxon>
        <taxon>Chromadorea</taxon>
        <taxon>Rhabditida</taxon>
        <taxon>Spirurina</taxon>
        <taxon>Oxyuridomorpha</taxon>
        <taxon>Oxyuroidea</taxon>
        <taxon>Oxyuridae</taxon>
        <taxon>Syphacia</taxon>
    </lineage>
</organism>
<dbReference type="WBParaSite" id="SMUV_0000270001-mRNA-1">
    <property type="protein sequence ID" value="SMUV_0000270001-mRNA-1"/>
    <property type="gene ID" value="SMUV_0000270001"/>
</dbReference>
<feature type="signal peptide" evidence="1">
    <location>
        <begin position="1"/>
        <end position="20"/>
    </location>
</feature>
<evidence type="ECO:0000313" key="2">
    <source>
        <dbReference type="Proteomes" id="UP000046393"/>
    </source>
</evidence>
<evidence type="ECO:0000313" key="3">
    <source>
        <dbReference type="WBParaSite" id="SMUV_0000270001-mRNA-1"/>
    </source>
</evidence>
<keyword evidence="2" id="KW-1185">Reference proteome</keyword>
<protein>
    <submittedName>
        <fullName evidence="3">DUF4476 domain-containing protein</fullName>
    </submittedName>
</protein>
<dbReference type="InterPro" id="IPR033438">
    <property type="entry name" value="MOLO1"/>
</dbReference>
<dbReference type="PANTHER" id="PTHR33748">
    <property type="entry name" value="PROTEIN CBG04600"/>
    <property type="match status" value="1"/>
</dbReference>